<dbReference type="SUPFAM" id="SSF55729">
    <property type="entry name" value="Acyl-CoA N-acyltransferases (Nat)"/>
    <property type="match status" value="1"/>
</dbReference>
<evidence type="ECO:0000259" key="4">
    <source>
        <dbReference type="PROSITE" id="PS51186"/>
    </source>
</evidence>
<reference evidence="5" key="1">
    <citation type="journal article" date="2018" name="Curr. Microbiol.">
        <title>Cellulosimicrobium arenosum sp. nov., Isolated from Marine Sediment Sand.</title>
        <authorList>
            <person name="Oh M."/>
            <person name="Kim J.H."/>
            <person name="Yoon J.H."/>
            <person name="Schumann P."/>
            <person name="Kim W."/>
        </authorList>
    </citation>
    <scope>NUCLEOTIDE SEQUENCE</scope>
    <source>
        <strain evidence="5">KCTC 49039</strain>
    </source>
</reference>
<keyword evidence="2" id="KW-0012">Acyltransferase</keyword>
<gene>
    <name evidence="5" type="ORF">IF651_14010</name>
</gene>
<sequence length="216" mass="22792">MPSRRSARGRRATSHDRGPSPRVRSTFAVVTHHDLTTARVRRATPDDAAPVAALAALTFPLACPPGASPEAMAAHVAAQLSPDRFRTWATSVEHVLLLVETGAGETVRVLGYSLLARGVPDDADVARVVGTDEVVELSKIYVHPDAQGTGVAGALMVASLDAARSLGPGLTLWLGTNGENERAQAFYRKHGFATAGGRTYVVGGEEHSDVVMVHRT</sequence>
<dbReference type="InterPro" id="IPR050832">
    <property type="entry name" value="Bact_Acetyltransf"/>
</dbReference>
<proteinExistence type="predicted"/>
<keyword evidence="1" id="KW-0808">Transferase</keyword>
<dbReference type="PANTHER" id="PTHR43877">
    <property type="entry name" value="AMINOALKYLPHOSPHONATE N-ACETYLTRANSFERASE-RELATED-RELATED"/>
    <property type="match status" value="1"/>
</dbReference>
<dbReference type="InterPro" id="IPR016181">
    <property type="entry name" value="Acyl_CoA_acyltransferase"/>
</dbReference>
<dbReference type="AlphaFoldDB" id="A0A927J1H3"/>
<accession>A0A927J1H3</accession>
<protein>
    <submittedName>
        <fullName evidence="5">GNAT family N-acetyltransferase</fullName>
    </submittedName>
</protein>
<evidence type="ECO:0000313" key="5">
    <source>
        <dbReference type="EMBL" id="MBD8080169.1"/>
    </source>
</evidence>
<dbReference type="Proteomes" id="UP000610846">
    <property type="component" value="Unassembled WGS sequence"/>
</dbReference>
<dbReference type="Pfam" id="PF00583">
    <property type="entry name" value="Acetyltransf_1"/>
    <property type="match status" value="1"/>
</dbReference>
<feature type="compositionally biased region" description="Basic residues" evidence="3">
    <location>
        <begin position="1"/>
        <end position="12"/>
    </location>
</feature>
<dbReference type="GO" id="GO:0016747">
    <property type="term" value="F:acyltransferase activity, transferring groups other than amino-acyl groups"/>
    <property type="evidence" value="ECO:0007669"/>
    <property type="project" value="InterPro"/>
</dbReference>
<evidence type="ECO:0000313" key="6">
    <source>
        <dbReference type="Proteomes" id="UP000610846"/>
    </source>
</evidence>
<dbReference type="EMBL" id="JACYHB010000012">
    <property type="protein sequence ID" value="MBD8080169.1"/>
    <property type="molecule type" value="Genomic_DNA"/>
</dbReference>
<feature type="domain" description="N-acetyltransferase" evidence="4">
    <location>
        <begin position="38"/>
        <end position="216"/>
    </location>
</feature>
<dbReference type="PROSITE" id="PS51186">
    <property type="entry name" value="GNAT"/>
    <property type="match status" value="1"/>
</dbReference>
<dbReference type="Gene3D" id="3.40.630.30">
    <property type="match status" value="1"/>
</dbReference>
<evidence type="ECO:0000256" key="3">
    <source>
        <dbReference type="SAM" id="MobiDB-lite"/>
    </source>
</evidence>
<evidence type="ECO:0000256" key="2">
    <source>
        <dbReference type="ARBA" id="ARBA00023315"/>
    </source>
</evidence>
<dbReference type="CDD" id="cd04301">
    <property type="entry name" value="NAT_SF"/>
    <property type="match status" value="1"/>
</dbReference>
<name>A0A927J1H3_9MICO</name>
<comment type="caution">
    <text evidence="5">The sequence shown here is derived from an EMBL/GenBank/DDBJ whole genome shotgun (WGS) entry which is preliminary data.</text>
</comment>
<dbReference type="InterPro" id="IPR000182">
    <property type="entry name" value="GNAT_dom"/>
</dbReference>
<reference evidence="5" key="2">
    <citation type="submission" date="2020-09" db="EMBL/GenBank/DDBJ databases">
        <authorList>
            <person name="Yu Y."/>
        </authorList>
    </citation>
    <scope>NUCLEOTIDE SEQUENCE</scope>
    <source>
        <strain evidence="5">KCTC 49039</strain>
    </source>
</reference>
<evidence type="ECO:0000256" key="1">
    <source>
        <dbReference type="ARBA" id="ARBA00022679"/>
    </source>
</evidence>
<organism evidence="5 6">
    <name type="scientific">Cellulosimicrobium arenosum</name>
    <dbReference type="NCBI Taxonomy" id="2708133"/>
    <lineage>
        <taxon>Bacteria</taxon>
        <taxon>Bacillati</taxon>
        <taxon>Actinomycetota</taxon>
        <taxon>Actinomycetes</taxon>
        <taxon>Micrococcales</taxon>
        <taxon>Promicromonosporaceae</taxon>
        <taxon>Cellulosimicrobium</taxon>
    </lineage>
</organism>
<feature type="region of interest" description="Disordered" evidence="3">
    <location>
        <begin position="1"/>
        <end position="24"/>
    </location>
</feature>
<keyword evidence="6" id="KW-1185">Reference proteome</keyword>